<dbReference type="PIRSF" id="PIRSF039012">
    <property type="entry name" value="ASP"/>
    <property type="match status" value="1"/>
</dbReference>
<organism evidence="6 7">
    <name type="scientific">Phaeodactylibacter luteus</name>
    <dbReference type="NCBI Taxonomy" id="1564516"/>
    <lineage>
        <taxon>Bacteria</taxon>
        <taxon>Pseudomonadati</taxon>
        <taxon>Bacteroidota</taxon>
        <taxon>Saprospiria</taxon>
        <taxon>Saprospirales</taxon>
        <taxon>Haliscomenobacteraceae</taxon>
        <taxon>Phaeodactylibacter</taxon>
    </lineage>
</organism>
<dbReference type="OrthoDB" id="9782876at2"/>
<dbReference type="InterPro" id="IPR055438">
    <property type="entry name" value="AstE_AspA_cat"/>
</dbReference>
<reference evidence="6 7" key="1">
    <citation type="submission" date="2019-08" db="EMBL/GenBank/DDBJ databases">
        <title>Genome of Phaeodactylibacter luteus.</title>
        <authorList>
            <person name="Bowman J.P."/>
        </authorList>
    </citation>
    <scope>NUCLEOTIDE SEQUENCE [LARGE SCALE GENOMIC DNA]</scope>
    <source>
        <strain evidence="6 7">KCTC 42180</strain>
    </source>
</reference>
<keyword evidence="4" id="KW-0862">Zinc</keyword>
<evidence type="ECO:0000259" key="5">
    <source>
        <dbReference type="Pfam" id="PF24827"/>
    </source>
</evidence>
<feature type="domain" description="Succinylglutamate desuccinylase/Aspartoacylase catalytic" evidence="5">
    <location>
        <begin position="54"/>
        <end position="230"/>
    </location>
</feature>
<dbReference type="EMBL" id="VOOR01000006">
    <property type="protein sequence ID" value="TXB67631.1"/>
    <property type="molecule type" value="Genomic_DNA"/>
</dbReference>
<name>A0A5C6RZB9_9BACT</name>
<comment type="cofactor">
    <cofactor evidence="1">
        <name>Zn(2+)</name>
        <dbReference type="ChEBI" id="CHEBI:29105"/>
    </cofactor>
</comment>
<evidence type="ECO:0000256" key="1">
    <source>
        <dbReference type="ARBA" id="ARBA00001947"/>
    </source>
</evidence>
<proteinExistence type="predicted"/>
<accession>A0A5C6RZB9</accession>
<evidence type="ECO:0000256" key="3">
    <source>
        <dbReference type="ARBA" id="ARBA00022801"/>
    </source>
</evidence>
<dbReference type="SUPFAM" id="SSF53187">
    <property type="entry name" value="Zn-dependent exopeptidases"/>
    <property type="match status" value="1"/>
</dbReference>
<evidence type="ECO:0000313" key="7">
    <source>
        <dbReference type="Proteomes" id="UP000321580"/>
    </source>
</evidence>
<dbReference type="AlphaFoldDB" id="A0A5C6RZB9"/>
<dbReference type="Proteomes" id="UP000321580">
    <property type="component" value="Unassembled WGS sequence"/>
</dbReference>
<dbReference type="Pfam" id="PF24827">
    <property type="entry name" value="AstE_AspA_cat"/>
    <property type="match status" value="1"/>
</dbReference>
<protein>
    <submittedName>
        <fullName evidence="6">Succinylglutamate desuccinylase/aspartoacylase family protein</fullName>
    </submittedName>
</protein>
<dbReference type="CDD" id="cd06251">
    <property type="entry name" value="M14_ASTE_ASPA-like"/>
    <property type="match status" value="1"/>
</dbReference>
<dbReference type="RefSeq" id="WP_147166212.1">
    <property type="nucleotide sequence ID" value="NZ_VOOR01000006.1"/>
</dbReference>
<keyword evidence="7" id="KW-1185">Reference proteome</keyword>
<sequence>MTEERNHSEELFKVHKTVVAPGASEVVRLPVGALPTGRQILMEAHVFRAVEPGPVGLLLAGVHGDETNGIEIVRRTLEEGWFHNMQRGSIIALPVVNVYGFINYSREMPDGKDVNRSFPGSSRGSLASRVAHAITRRVLPLADWLIDFHTGGGRIYNYPQVRYSPGDEGSEQLAAQFGAPFSVGKAPIRQSLRRVAQEQGKPALVFEGGESLRYDAFAVEEGLNGLRRVLVGQGMLGGGVSGQPFLRHDFPRQGWVRAPKAGMFEALPEAGAHVVKGQELGFIHSPYGEKLAVVSAPRDGHLIACNRAPVVNQGDALFHLGYEGEESL</sequence>
<comment type="caution">
    <text evidence="6">The sequence shown here is derived from an EMBL/GenBank/DDBJ whole genome shotgun (WGS) entry which is preliminary data.</text>
</comment>
<dbReference type="Gene3D" id="3.40.630.10">
    <property type="entry name" value="Zn peptidases"/>
    <property type="match status" value="1"/>
</dbReference>
<gene>
    <name evidence="6" type="ORF">FRY97_04365</name>
</gene>
<dbReference type="GO" id="GO:0016811">
    <property type="term" value="F:hydrolase activity, acting on carbon-nitrogen (but not peptide) bonds, in linear amides"/>
    <property type="evidence" value="ECO:0007669"/>
    <property type="project" value="InterPro"/>
</dbReference>
<dbReference type="GO" id="GO:0016788">
    <property type="term" value="F:hydrolase activity, acting on ester bonds"/>
    <property type="evidence" value="ECO:0007669"/>
    <property type="project" value="InterPro"/>
</dbReference>
<dbReference type="InterPro" id="IPR043795">
    <property type="entry name" value="N-alpha-Ac-DABA-like"/>
</dbReference>
<evidence type="ECO:0000313" key="6">
    <source>
        <dbReference type="EMBL" id="TXB67631.1"/>
    </source>
</evidence>
<evidence type="ECO:0000256" key="4">
    <source>
        <dbReference type="ARBA" id="ARBA00022833"/>
    </source>
</evidence>
<dbReference type="InterPro" id="IPR053138">
    <property type="entry name" value="N-alpha-Ac-DABA_deacetylase"/>
</dbReference>
<dbReference type="PANTHER" id="PTHR37326:SF2">
    <property type="entry name" value="SUCCINYLGLUTAMATE DESUCCINYLASE_ASPARTOACYLASE FAMILY PROTEIN"/>
    <property type="match status" value="1"/>
</dbReference>
<keyword evidence="2" id="KW-0479">Metal-binding</keyword>
<dbReference type="GO" id="GO:0046872">
    <property type="term" value="F:metal ion binding"/>
    <property type="evidence" value="ECO:0007669"/>
    <property type="project" value="UniProtKB-KW"/>
</dbReference>
<evidence type="ECO:0000256" key="2">
    <source>
        <dbReference type="ARBA" id="ARBA00022723"/>
    </source>
</evidence>
<dbReference type="PANTHER" id="PTHR37326">
    <property type="entry name" value="BLL3975 PROTEIN"/>
    <property type="match status" value="1"/>
</dbReference>
<keyword evidence="3" id="KW-0378">Hydrolase</keyword>